<keyword evidence="6 7" id="KW-0472">Membrane</keyword>
<dbReference type="Pfam" id="PF01478">
    <property type="entry name" value="Peptidase_A24"/>
    <property type="match status" value="1"/>
</dbReference>
<name>D1B6Z1_THEAS</name>
<dbReference type="GO" id="GO:0005886">
    <property type="term" value="C:plasma membrane"/>
    <property type="evidence" value="ECO:0007669"/>
    <property type="project" value="UniProtKB-SubCell"/>
</dbReference>
<keyword evidence="11" id="KW-1185">Reference proteome</keyword>
<evidence type="ECO:0000256" key="7">
    <source>
        <dbReference type="SAM" id="Phobius"/>
    </source>
</evidence>
<evidence type="ECO:0000313" key="10">
    <source>
        <dbReference type="EMBL" id="ACZ19782.1"/>
    </source>
</evidence>
<dbReference type="InterPro" id="IPR000045">
    <property type="entry name" value="Prepilin_IV_endopep_pep"/>
</dbReference>
<dbReference type="Pfam" id="PF06750">
    <property type="entry name" value="A24_N_bact"/>
    <property type="match status" value="1"/>
</dbReference>
<dbReference type="eggNOG" id="COG1989">
    <property type="taxonomic scope" value="Bacteria"/>
</dbReference>
<feature type="transmembrane region" description="Helical" evidence="7">
    <location>
        <begin position="198"/>
        <end position="221"/>
    </location>
</feature>
<evidence type="ECO:0000256" key="1">
    <source>
        <dbReference type="ARBA" id="ARBA00004651"/>
    </source>
</evidence>
<reference evidence="10 11" key="1">
    <citation type="journal article" date="2009" name="Stand. Genomic Sci.">
        <title>Complete genome sequence of Thermanaerovibrio acidaminovorans type strain (Su883).</title>
        <authorList>
            <person name="Chovatia M."/>
            <person name="Sikorski J."/>
            <person name="Schroder M."/>
            <person name="Lapidus A."/>
            <person name="Nolan M."/>
            <person name="Tice H."/>
            <person name="Glavina Del Rio T."/>
            <person name="Copeland A."/>
            <person name="Cheng J.F."/>
            <person name="Lucas S."/>
            <person name="Chen F."/>
            <person name="Bruce D."/>
            <person name="Goodwin L."/>
            <person name="Pitluck S."/>
            <person name="Ivanova N."/>
            <person name="Mavromatis K."/>
            <person name="Ovchinnikova G."/>
            <person name="Pati A."/>
            <person name="Chen A."/>
            <person name="Palaniappan K."/>
            <person name="Land M."/>
            <person name="Hauser L."/>
            <person name="Chang Y.J."/>
            <person name="Jeffries C.D."/>
            <person name="Chain P."/>
            <person name="Saunders E."/>
            <person name="Detter J.C."/>
            <person name="Brettin T."/>
            <person name="Rohde M."/>
            <person name="Goker M."/>
            <person name="Spring S."/>
            <person name="Bristow J."/>
            <person name="Markowitz V."/>
            <person name="Hugenholtz P."/>
            <person name="Kyrpides N.C."/>
            <person name="Klenk H.P."/>
            <person name="Eisen J.A."/>
        </authorList>
    </citation>
    <scope>NUCLEOTIDE SEQUENCE [LARGE SCALE GENOMIC DNA]</scope>
    <source>
        <strain evidence="11">ATCC 49978 / DSM 6589 / Su883</strain>
    </source>
</reference>
<accession>D1B6Z1</accession>
<gene>
    <name evidence="10" type="ordered locus">Taci_1561</name>
</gene>
<dbReference type="InterPro" id="IPR010627">
    <property type="entry name" value="Prepilin_pept_A24_N"/>
</dbReference>
<dbReference type="InterPro" id="IPR050882">
    <property type="entry name" value="Prepilin_peptidase/N-MTase"/>
</dbReference>
<feature type="transmembrane region" description="Helical" evidence="7">
    <location>
        <begin position="233"/>
        <end position="254"/>
    </location>
</feature>
<protein>
    <submittedName>
        <fullName evidence="10">Peptidase A24A domain protein</fullName>
    </submittedName>
</protein>
<dbReference type="EMBL" id="CP001818">
    <property type="protein sequence ID" value="ACZ19782.1"/>
    <property type="molecule type" value="Genomic_DNA"/>
</dbReference>
<comment type="similarity">
    <text evidence="2">Belongs to the peptidase A24 family.</text>
</comment>
<dbReference type="KEGG" id="tai:Taci_1561"/>
<dbReference type="AlphaFoldDB" id="D1B6Z1"/>
<sequence>MDLDGSMLLLSVVMSMALGGCMASFVETAAHRLVTGRPFWGMERSRCESCGRELSWQDLVPVVSYLVFRGRCRTCGDRIPPMYLLYEVFTALAFGLMVVQFGFGPRLISGWLMFLFGLFHAVTDLESGYVYDLVSASSFVCGLVLGGLTSGMYGVKGALLGALCGFLPLAAIVVLSFGRMGIGDGILMGGLGAFMGPFGALLGVYLGLFIGGLWAVGLLAIHRVGRKDPIPLAPFLWVGSFLAYVTMDRAWALLEVFRLYL</sequence>
<dbReference type="Proteomes" id="UP000002030">
    <property type="component" value="Chromosome"/>
</dbReference>
<dbReference type="Gene3D" id="1.20.120.1220">
    <property type="match status" value="1"/>
</dbReference>
<feature type="domain" description="Prepilin type IV endopeptidase peptidase" evidence="8">
    <location>
        <begin position="112"/>
        <end position="216"/>
    </location>
</feature>
<dbReference type="PANTHER" id="PTHR30487:SF0">
    <property type="entry name" value="PREPILIN LEADER PEPTIDASE_N-METHYLTRANSFERASE-RELATED"/>
    <property type="match status" value="1"/>
</dbReference>
<evidence type="ECO:0000256" key="6">
    <source>
        <dbReference type="ARBA" id="ARBA00023136"/>
    </source>
</evidence>
<dbReference type="HOGENOM" id="CLU_057101_0_1_0"/>
<organism evidence="10 11">
    <name type="scientific">Thermanaerovibrio acidaminovorans (strain ATCC 49978 / DSM 6589 / Su883)</name>
    <name type="common">Selenomonas acidaminovorans</name>
    <dbReference type="NCBI Taxonomy" id="525903"/>
    <lineage>
        <taxon>Bacteria</taxon>
        <taxon>Thermotogati</taxon>
        <taxon>Synergistota</taxon>
        <taxon>Synergistia</taxon>
        <taxon>Synergistales</taxon>
        <taxon>Synergistaceae</taxon>
        <taxon>Thermanaerovibrio</taxon>
    </lineage>
</organism>
<keyword evidence="5 7" id="KW-1133">Transmembrane helix</keyword>
<keyword evidence="3" id="KW-1003">Cell membrane</keyword>
<feature type="transmembrane region" description="Helical" evidence="7">
    <location>
        <begin position="158"/>
        <end position="178"/>
    </location>
</feature>
<dbReference type="STRING" id="525903.Taci_1561"/>
<dbReference type="GO" id="GO:0006465">
    <property type="term" value="P:signal peptide processing"/>
    <property type="evidence" value="ECO:0007669"/>
    <property type="project" value="TreeGrafter"/>
</dbReference>
<evidence type="ECO:0000259" key="8">
    <source>
        <dbReference type="Pfam" id="PF01478"/>
    </source>
</evidence>
<dbReference type="EnsemblBacteria" id="ACZ19782">
    <property type="protein sequence ID" value="ACZ19782"/>
    <property type="gene ID" value="Taci_1561"/>
</dbReference>
<keyword evidence="4 7" id="KW-0812">Transmembrane</keyword>
<proteinExistence type="inferred from homology"/>
<feature type="transmembrane region" description="Helical" evidence="7">
    <location>
        <begin position="83"/>
        <end position="108"/>
    </location>
</feature>
<feature type="transmembrane region" description="Helical" evidence="7">
    <location>
        <begin position="6"/>
        <end position="26"/>
    </location>
</feature>
<evidence type="ECO:0000259" key="9">
    <source>
        <dbReference type="Pfam" id="PF06750"/>
    </source>
</evidence>
<feature type="domain" description="Prepilin peptidase A24 N-terminal" evidence="9">
    <location>
        <begin position="18"/>
        <end position="101"/>
    </location>
</feature>
<dbReference type="PANTHER" id="PTHR30487">
    <property type="entry name" value="TYPE 4 PREPILIN-LIKE PROTEINS LEADER PEPTIDE-PROCESSING ENZYME"/>
    <property type="match status" value="1"/>
</dbReference>
<feature type="transmembrane region" description="Helical" evidence="7">
    <location>
        <begin position="128"/>
        <end position="146"/>
    </location>
</feature>
<evidence type="ECO:0000256" key="2">
    <source>
        <dbReference type="ARBA" id="ARBA00005801"/>
    </source>
</evidence>
<comment type="subcellular location">
    <subcellularLocation>
        <location evidence="1">Cell membrane</location>
        <topology evidence="1">Multi-pass membrane protein</topology>
    </subcellularLocation>
</comment>
<evidence type="ECO:0000256" key="4">
    <source>
        <dbReference type="ARBA" id="ARBA00022692"/>
    </source>
</evidence>
<dbReference type="OrthoDB" id="9789291at2"/>
<dbReference type="RefSeq" id="WP_012870291.1">
    <property type="nucleotide sequence ID" value="NC_013522.1"/>
</dbReference>
<evidence type="ECO:0000313" key="11">
    <source>
        <dbReference type="Proteomes" id="UP000002030"/>
    </source>
</evidence>
<dbReference type="GO" id="GO:0004190">
    <property type="term" value="F:aspartic-type endopeptidase activity"/>
    <property type="evidence" value="ECO:0007669"/>
    <property type="project" value="InterPro"/>
</dbReference>
<evidence type="ECO:0000256" key="3">
    <source>
        <dbReference type="ARBA" id="ARBA00022475"/>
    </source>
</evidence>
<evidence type="ECO:0000256" key="5">
    <source>
        <dbReference type="ARBA" id="ARBA00022989"/>
    </source>
</evidence>